<protein>
    <recommendedName>
        <fullName evidence="5">Glycoside hydrolase</fullName>
    </recommendedName>
</protein>
<keyword evidence="4" id="KW-1185">Reference proteome</keyword>
<gene>
    <name evidence="3" type="ORF">HIJ39_21125</name>
</gene>
<evidence type="ECO:0000256" key="2">
    <source>
        <dbReference type="SAM" id="MobiDB-lite"/>
    </source>
</evidence>
<comment type="caution">
    <text evidence="3">The sequence shown here is derived from an EMBL/GenBank/DDBJ whole genome shotgun (WGS) entry which is preliminary data.</text>
</comment>
<dbReference type="PROSITE" id="PS51904">
    <property type="entry name" value="GLYCOSYL_HYDROL_F25_2"/>
    <property type="match status" value="1"/>
</dbReference>
<evidence type="ECO:0000256" key="1">
    <source>
        <dbReference type="ARBA" id="ARBA00010646"/>
    </source>
</evidence>
<dbReference type="GO" id="GO:0003796">
    <property type="term" value="F:lysozyme activity"/>
    <property type="evidence" value="ECO:0007669"/>
    <property type="project" value="InterPro"/>
</dbReference>
<comment type="similarity">
    <text evidence="1">Belongs to the glycosyl hydrolase 25 family.</text>
</comment>
<dbReference type="Proteomes" id="UP000533476">
    <property type="component" value="Unassembled WGS sequence"/>
</dbReference>
<feature type="region of interest" description="Disordered" evidence="2">
    <location>
        <begin position="249"/>
        <end position="271"/>
    </location>
</feature>
<dbReference type="EMBL" id="JABBVZ010000155">
    <property type="protein sequence ID" value="NMP24814.1"/>
    <property type="molecule type" value="Genomic_DNA"/>
</dbReference>
<dbReference type="GO" id="GO:0016998">
    <property type="term" value="P:cell wall macromolecule catabolic process"/>
    <property type="evidence" value="ECO:0007669"/>
    <property type="project" value="InterPro"/>
</dbReference>
<dbReference type="SUPFAM" id="SSF51445">
    <property type="entry name" value="(Trans)glycosidases"/>
    <property type="match status" value="1"/>
</dbReference>
<sequence>MTWTLGIDVSKFQNVIDWPTVVKTPPAWIVTQIASGVVSPLSFAWIRIGQGTQLDPQFERNWHEAQAQGLRVGAYYAAIPGEDNPRDPIADAQAAAARLFAWFSQVGGVQGHQMGVALDWEINPNKAPVAYCQAWGAQFCAGTTAAIKNPHQATAVYSYQSWWTTYGWSLKADQRLWAAHPVPTKPQELVPGNIPHWAWELASQTKFWQFGQLTWPGITGNVVDVDVYTGAPEVMLADFGWTAPLVPSSGPTTAPPITRTSDPVTAPAPTPADTALTHVTRAQQELSQAAALLKTQA</sequence>
<proteinExistence type="inferred from homology"/>
<organism evidence="3 4">
    <name type="scientific">Sulfobacillus harzensis</name>
    <dbReference type="NCBI Taxonomy" id="2729629"/>
    <lineage>
        <taxon>Bacteria</taxon>
        <taxon>Bacillati</taxon>
        <taxon>Bacillota</taxon>
        <taxon>Clostridia</taxon>
        <taxon>Eubacteriales</taxon>
        <taxon>Clostridiales Family XVII. Incertae Sedis</taxon>
        <taxon>Sulfobacillus</taxon>
    </lineage>
</organism>
<name>A0A7Y0Q5Z0_9FIRM</name>
<evidence type="ECO:0000313" key="3">
    <source>
        <dbReference type="EMBL" id="NMP24814.1"/>
    </source>
</evidence>
<dbReference type="RefSeq" id="WP_169103020.1">
    <property type="nucleotide sequence ID" value="NZ_JABBVZ010000155.1"/>
</dbReference>
<dbReference type="GO" id="GO:0016052">
    <property type="term" value="P:carbohydrate catabolic process"/>
    <property type="evidence" value="ECO:0007669"/>
    <property type="project" value="TreeGrafter"/>
</dbReference>
<dbReference type="PANTHER" id="PTHR34135:SF2">
    <property type="entry name" value="LYSOZYME"/>
    <property type="match status" value="1"/>
</dbReference>
<dbReference type="Gene3D" id="3.20.20.80">
    <property type="entry name" value="Glycosidases"/>
    <property type="match status" value="1"/>
</dbReference>
<dbReference type="GO" id="GO:0009253">
    <property type="term" value="P:peptidoglycan catabolic process"/>
    <property type="evidence" value="ECO:0007669"/>
    <property type="project" value="InterPro"/>
</dbReference>
<dbReference type="InterPro" id="IPR002053">
    <property type="entry name" value="Glyco_hydro_25"/>
</dbReference>
<dbReference type="InterPro" id="IPR017853">
    <property type="entry name" value="GH"/>
</dbReference>
<dbReference type="AlphaFoldDB" id="A0A7Y0Q5Z0"/>
<dbReference type="Pfam" id="PF01183">
    <property type="entry name" value="Glyco_hydro_25"/>
    <property type="match status" value="1"/>
</dbReference>
<reference evidence="3 4" key="1">
    <citation type="submission" date="2020-04" db="EMBL/GenBank/DDBJ databases">
        <authorList>
            <person name="Zhang R."/>
            <person name="Schippers A."/>
        </authorList>
    </citation>
    <scope>NUCLEOTIDE SEQUENCE [LARGE SCALE GENOMIC DNA]</scope>
    <source>
        <strain evidence="3 4">DSM 109850</strain>
    </source>
</reference>
<dbReference type="PANTHER" id="PTHR34135">
    <property type="entry name" value="LYSOZYME"/>
    <property type="match status" value="1"/>
</dbReference>
<accession>A0A7Y0Q5Z0</accession>
<evidence type="ECO:0008006" key="5">
    <source>
        <dbReference type="Google" id="ProtNLM"/>
    </source>
</evidence>
<evidence type="ECO:0000313" key="4">
    <source>
        <dbReference type="Proteomes" id="UP000533476"/>
    </source>
</evidence>